<comment type="caution">
    <text evidence="2">The sequence shown here is derived from an EMBL/GenBank/DDBJ whole genome shotgun (WGS) entry which is preliminary data.</text>
</comment>
<dbReference type="OrthoDB" id="1436613at2759"/>
<feature type="domain" description="Reverse transcriptase zinc-binding" evidence="1">
    <location>
        <begin position="166"/>
        <end position="221"/>
    </location>
</feature>
<dbReference type="Pfam" id="PF13966">
    <property type="entry name" value="zf-RVT"/>
    <property type="match status" value="1"/>
</dbReference>
<dbReference type="Proteomes" id="UP000245383">
    <property type="component" value="Unassembled WGS sequence"/>
</dbReference>
<gene>
    <name evidence="2" type="ORF">BB561_000450</name>
</gene>
<dbReference type="AlphaFoldDB" id="A0A2T9YZ47"/>
<dbReference type="InterPro" id="IPR026960">
    <property type="entry name" value="RVT-Znf"/>
</dbReference>
<dbReference type="STRING" id="133385.A0A2T9YZ47"/>
<dbReference type="EMBL" id="MBFR01000009">
    <property type="protein sequence ID" value="PVU97622.1"/>
    <property type="molecule type" value="Genomic_DNA"/>
</dbReference>
<evidence type="ECO:0000313" key="3">
    <source>
        <dbReference type="Proteomes" id="UP000245383"/>
    </source>
</evidence>
<accession>A0A2T9YZ47</accession>
<organism evidence="2 3">
    <name type="scientific">Smittium simulii</name>
    <dbReference type="NCBI Taxonomy" id="133385"/>
    <lineage>
        <taxon>Eukaryota</taxon>
        <taxon>Fungi</taxon>
        <taxon>Fungi incertae sedis</taxon>
        <taxon>Zoopagomycota</taxon>
        <taxon>Kickxellomycotina</taxon>
        <taxon>Harpellomycetes</taxon>
        <taxon>Harpellales</taxon>
        <taxon>Legeriomycetaceae</taxon>
        <taxon>Smittium</taxon>
    </lineage>
</organism>
<evidence type="ECO:0000313" key="2">
    <source>
        <dbReference type="EMBL" id="PVU97622.1"/>
    </source>
</evidence>
<evidence type="ECO:0000259" key="1">
    <source>
        <dbReference type="Pfam" id="PF13966"/>
    </source>
</evidence>
<protein>
    <recommendedName>
        <fullName evidence="1">Reverse transcriptase zinc-binding domain-containing protein</fullName>
    </recommendedName>
</protein>
<name>A0A2T9YZ47_9FUNG</name>
<keyword evidence="3" id="KW-1185">Reference proteome</keyword>
<reference evidence="2 3" key="1">
    <citation type="journal article" date="2018" name="MBio">
        <title>Comparative Genomics Reveals the Core Gene Toolbox for the Fungus-Insect Symbiosis.</title>
        <authorList>
            <person name="Wang Y."/>
            <person name="Stata M."/>
            <person name="Wang W."/>
            <person name="Stajich J.E."/>
            <person name="White M.M."/>
            <person name="Moncalvo J.M."/>
        </authorList>
    </citation>
    <scope>NUCLEOTIDE SEQUENCE [LARGE SCALE GENOMIC DNA]</scope>
    <source>
        <strain evidence="2 3">SWE-8-4</strain>
    </source>
</reference>
<sequence length="339" mass="39450">MSLNRDFPFPCGVLRDLNDDPATSPSEFGQTPKMDTTLVTSANAHNIPEYYPENNTITLLSTSLLNLKISQAEYKKLLENNICTMNDVLANSTNHKIGDKNVYILKAKKTIKMFSILPYIEDKINRARIIDVNDYYFPIKRITIAGKPIDDFNPKSARQYILDNLNKINSLIWTIYHNATYNEKKSSLFNSENSAKCKYCTEIDEDIEHTFFSCNRIRLFWNKISEFLNEIVLTNNPPNTITKKDVKERLIKFKYQLPNTEVIHALTLWEIHRVKPEYNLANVNLSGHQMFNRWKINLKNQIIMGCSTSKTSAEQWTKTKTKWFYIEPDGCNKNHIVFN</sequence>
<proteinExistence type="predicted"/>